<evidence type="ECO:0000313" key="3">
    <source>
        <dbReference type="EnsemblPlants" id="cds.evm.model.02.2911"/>
    </source>
</evidence>
<dbReference type="AlphaFoldDB" id="A0A803NZ96"/>
<dbReference type="Proteomes" id="UP000596661">
    <property type="component" value="Chromosome 2"/>
</dbReference>
<keyword evidence="4" id="KW-1185">Reference proteome</keyword>
<dbReference type="Gene3D" id="3.40.50.300">
    <property type="entry name" value="P-loop containing nucleotide triphosphate hydrolases"/>
    <property type="match status" value="1"/>
</dbReference>
<dbReference type="GO" id="GO:0005524">
    <property type="term" value="F:ATP binding"/>
    <property type="evidence" value="ECO:0007669"/>
    <property type="project" value="InterPro"/>
</dbReference>
<evidence type="ECO:0000313" key="4">
    <source>
        <dbReference type="Proteomes" id="UP000596661"/>
    </source>
</evidence>
<evidence type="ECO:0000259" key="2">
    <source>
        <dbReference type="PROSITE" id="PS50162"/>
    </source>
</evidence>
<dbReference type="Pfam" id="PF13481">
    <property type="entry name" value="AAA_25"/>
    <property type="match status" value="1"/>
</dbReference>
<accession>A0A803NZ96</accession>
<reference evidence="3" key="1">
    <citation type="submission" date="2018-11" db="EMBL/GenBank/DDBJ databases">
        <authorList>
            <person name="Grassa J C."/>
        </authorList>
    </citation>
    <scope>NUCLEOTIDE SEQUENCE [LARGE SCALE GENOMIC DNA]</scope>
</reference>
<feature type="region of interest" description="Disordered" evidence="1">
    <location>
        <begin position="155"/>
        <end position="188"/>
    </location>
</feature>
<dbReference type="EMBL" id="UZAU01000238">
    <property type="status" value="NOT_ANNOTATED_CDS"/>
    <property type="molecule type" value="Genomic_DNA"/>
</dbReference>
<reference evidence="3" key="2">
    <citation type="submission" date="2021-03" db="UniProtKB">
        <authorList>
            <consortium name="EnsemblPlants"/>
        </authorList>
    </citation>
    <scope>IDENTIFICATION</scope>
</reference>
<proteinExistence type="predicted"/>
<dbReference type="InterPro" id="IPR020588">
    <property type="entry name" value="RecA_ATP-bd"/>
</dbReference>
<dbReference type="InterPro" id="IPR027417">
    <property type="entry name" value="P-loop_NTPase"/>
</dbReference>
<sequence length="443" mass="48279">MRKMLFEEDYNLIKDPPYIAICPRVFCECFGSGRRGRRPYANTTTVLSLDSTSLSLVSGFHPNLLLMQVLDMRALRAVSIHKHLLTLYNRKLTYNPFHFSSHYSTFSRQIHRRFGSQASSLSFEVPNGQNDPKPERKPSKVWTVYEPLSGRLVTEKVQKGSGEEESGDETEKSLSSSEDGVEELLEQRTYGSVKNVKSGAQGTMTEFSEGDAFAGGAEIPGLGMIEKTGAWLPQSEDQVLPMRLKDVKRGISHPGWRISLPGLLGEEVSMVLGGGLVPGSLVLVGGDPGIGKSTLILQIAALIAEGGELGRAAPVLYVSGEESVDQIGNRADRMGIGTEELFLYSSTDIQDIVNKAQLLSPRALIIDSIQTVYLSDVTGSAGGITQVKECTSALLRYAKKTNVPVLLIGHVTKSGEIAGPRVLEHIVDVVLYLEVGTFPHKIY</sequence>
<dbReference type="PANTHER" id="PTHR32472">
    <property type="entry name" value="DNA REPAIR PROTEIN RADA"/>
    <property type="match status" value="1"/>
</dbReference>
<dbReference type="EnsemblPlants" id="evm.model.02.2911">
    <property type="protein sequence ID" value="cds.evm.model.02.2911"/>
    <property type="gene ID" value="evm.TU.02.2911"/>
</dbReference>
<dbReference type="SMART" id="SM00382">
    <property type="entry name" value="AAA"/>
    <property type="match status" value="1"/>
</dbReference>
<dbReference type="SUPFAM" id="SSF52540">
    <property type="entry name" value="P-loop containing nucleoside triphosphate hydrolases"/>
    <property type="match status" value="1"/>
</dbReference>
<organism evidence="3 4">
    <name type="scientific">Cannabis sativa</name>
    <name type="common">Hemp</name>
    <name type="synonym">Marijuana</name>
    <dbReference type="NCBI Taxonomy" id="3483"/>
    <lineage>
        <taxon>Eukaryota</taxon>
        <taxon>Viridiplantae</taxon>
        <taxon>Streptophyta</taxon>
        <taxon>Embryophyta</taxon>
        <taxon>Tracheophyta</taxon>
        <taxon>Spermatophyta</taxon>
        <taxon>Magnoliopsida</taxon>
        <taxon>eudicotyledons</taxon>
        <taxon>Gunneridae</taxon>
        <taxon>Pentapetalae</taxon>
        <taxon>rosids</taxon>
        <taxon>fabids</taxon>
        <taxon>Rosales</taxon>
        <taxon>Cannabaceae</taxon>
        <taxon>Cannabis</taxon>
    </lineage>
</organism>
<dbReference type="GO" id="GO:0140664">
    <property type="term" value="F:ATP-dependent DNA damage sensor activity"/>
    <property type="evidence" value="ECO:0007669"/>
    <property type="project" value="InterPro"/>
</dbReference>
<dbReference type="PROSITE" id="PS50162">
    <property type="entry name" value="RECA_2"/>
    <property type="match status" value="1"/>
</dbReference>
<protein>
    <recommendedName>
        <fullName evidence="2">RecA family profile 1 domain-containing protein</fullName>
    </recommendedName>
</protein>
<dbReference type="GO" id="GO:0000725">
    <property type="term" value="P:recombinational repair"/>
    <property type="evidence" value="ECO:0007669"/>
    <property type="project" value="TreeGrafter"/>
</dbReference>
<name>A0A803NZ96_CANSA</name>
<dbReference type="PANTHER" id="PTHR32472:SF10">
    <property type="entry name" value="DNA REPAIR PROTEIN RADA-LIKE PROTEIN"/>
    <property type="match status" value="1"/>
</dbReference>
<dbReference type="InterPro" id="IPR003593">
    <property type="entry name" value="AAA+_ATPase"/>
</dbReference>
<evidence type="ECO:0000256" key="1">
    <source>
        <dbReference type="SAM" id="MobiDB-lite"/>
    </source>
</evidence>
<dbReference type="Gramene" id="evm.model.02.2911">
    <property type="protein sequence ID" value="cds.evm.model.02.2911"/>
    <property type="gene ID" value="evm.TU.02.2911"/>
</dbReference>
<feature type="domain" description="RecA family profile 1" evidence="2">
    <location>
        <begin position="246"/>
        <end position="411"/>
    </location>
</feature>
<dbReference type="GO" id="GO:0003677">
    <property type="term" value="F:DNA binding"/>
    <property type="evidence" value="ECO:0007669"/>
    <property type="project" value="InterPro"/>
</dbReference>
<dbReference type="PRINTS" id="PR01874">
    <property type="entry name" value="DNAREPAIRADA"/>
</dbReference>